<evidence type="ECO:0000313" key="2">
    <source>
        <dbReference type="Proteomes" id="UP001151760"/>
    </source>
</evidence>
<keyword evidence="2" id="KW-1185">Reference proteome</keyword>
<comment type="caution">
    <text evidence="1">The sequence shown here is derived from an EMBL/GenBank/DDBJ whole genome shotgun (WGS) entry which is preliminary data.</text>
</comment>
<reference evidence="1" key="2">
    <citation type="submission" date="2022-01" db="EMBL/GenBank/DDBJ databases">
        <authorList>
            <person name="Yamashiro T."/>
            <person name="Shiraishi A."/>
            <person name="Satake H."/>
            <person name="Nakayama K."/>
        </authorList>
    </citation>
    <scope>NUCLEOTIDE SEQUENCE</scope>
</reference>
<evidence type="ECO:0000313" key="1">
    <source>
        <dbReference type="EMBL" id="GJT67867.1"/>
    </source>
</evidence>
<organism evidence="1 2">
    <name type="scientific">Tanacetum coccineum</name>
    <dbReference type="NCBI Taxonomy" id="301880"/>
    <lineage>
        <taxon>Eukaryota</taxon>
        <taxon>Viridiplantae</taxon>
        <taxon>Streptophyta</taxon>
        <taxon>Embryophyta</taxon>
        <taxon>Tracheophyta</taxon>
        <taxon>Spermatophyta</taxon>
        <taxon>Magnoliopsida</taxon>
        <taxon>eudicotyledons</taxon>
        <taxon>Gunneridae</taxon>
        <taxon>Pentapetalae</taxon>
        <taxon>asterids</taxon>
        <taxon>campanulids</taxon>
        <taxon>Asterales</taxon>
        <taxon>Asteraceae</taxon>
        <taxon>Asteroideae</taxon>
        <taxon>Anthemideae</taxon>
        <taxon>Anthemidinae</taxon>
        <taxon>Tanacetum</taxon>
    </lineage>
</organism>
<sequence length="115" mass="12606">MEVKHDLSNEMCASSDEEKAYMKRVPYASAVGSIMYAVRCTRPDVAFAQNLVSRYQQNPGKLHWVAVKHILNGVMSLLVNGESSRLKSKKPGSTIAMHASQSELHAASEVAMEAV</sequence>
<reference evidence="1" key="1">
    <citation type="journal article" date="2022" name="Int. J. Mol. Sci.">
        <title>Draft Genome of Tanacetum Coccineum: Genomic Comparison of Closely Related Tanacetum-Family Plants.</title>
        <authorList>
            <person name="Yamashiro T."/>
            <person name="Shiraishi A."/>
            <person name="Nakayama K."/>
            <person name="Satake H."/>
        </authorList>
    </citation>
    <scope>NUCLEOTIDE SEQUENCE</scope>
</reference>
<evidence type="ECO:0008006" key="3">
    <source>
        <dbReference type="Google" id="ProtNLM"/>
    </source>
</evidence>
<dbReference type="EMBL" id="BQNB010017846">
    <property type="protein sequence ID" value="GJT67867.1"/>
    <property type="molecule type" value="Genomic_DNA"/>
</dbReference>
<protein>
    <recommendedName>
        <fullName evidence="3">Retrotransposon protein, putative, Ty1-copia subclass</fullName>
    </recommendedName>
</protein>
<accession>A0ABQ5FZ89</accession>
<gene>
    <name evidence="1" type="ORF">Tco_1019347</name>
</gene>
<dbReference type="Proteomes" id="UP001151760">
    <property type="component" value="Unassembled WGS sequence"/>
</dbReference>
<proteinExistence type="predicted"/>
<name>A0ABQ5FZ89_9ASTR</name>